<evidence type="ECO:0000256" key="7">
    <source>
        <dbReference type="ARBA" id="ARBA00023170"/>
    </source>
</evidence>
<evidence type="ECO:0000256" key="6">
    <source>
        <dbReference type="ARBA" id="ARBA00023136"/>
    </source>
</evidence>
<protein>
    <recommendedName>
        <fullName evidence="11">G-protein coupled receptors family 1 profile domain-containing protein</fullName>
    </recommendedName>
</protein>
<comment type="similarity">
    <text evidence="2 9">Belongs to the G-protein coupled receptor 1 family.</text>
</comment>
<evidence type="ECO:0000256" key="9">
    <source>
        <dbReference type="RuleBase" id="RU000688"/>
    </source>
</evidence>
<comment type="subcellular location">
    <subcellularLocation>
        <location evidence="1">Membrane</location>
        <topology evidence="1">Multi-pass membrane protein</topology>
    </subcellularLocation>
</comment>
<keyword evidence="5 9" id="KW-0297">G-protein coupled receptor</keyword>
<evidence type="ECO:0000256" key="2">
    <source>
        <dbReference type="ARBA" id="ARBA00010663"/>
    </source>
</evidence>
<keyword evidence="13" id="KW-1185">Reference proteome</keyword>
<gene>
    <name evidence="12" type="ORF">IPOD504_LOCUS15169</name>
</gene>
<dbReference type="PANTHER" id="PTHR24238">
    <property type="entry name" value="G-PROTEIN COUPLED RECEPTOR"/>
    <property type="match status" value="1"/>
</dbReference>
<evidence type="ECO:0000256" key="10">
    <source>
        <dbReference type="SAM" id="Phobius"/>
    </source>
</evidence>
<feature type="transmembrane region" description="Helical" evidence="10">
    <location>
        <begin position="135"/>
        <end position="153"/>
    </location>
</feature>
<evidence type="ECO:0000313" key="12">
    <source>
        <dbReference type="EMBL" id="CAH2071548.1"/>
    </source>
</evidence>
<evidence type="ECO:0000259" key="11">
    <source>
        <dbReference type="PROSITE" id="PS50262"/>
    </source>
</evidence>
<organism evidence="12 13">
    <name type="scientific">Iphiclides podalirius</name>
    <name type="common">scarce swallowtail</name>
    <dbReference type="NCBI Taxonomy" id="110791"/>
    <lineage>
        <taxon>Eukaryota</taxon>
        <taxon>Metazoa</taxon>
        <taxon>Ecdysozoa</taxon>
        <taxon>Arthropoda</taxon>
        <taxon>Hexapoda</taxon>
        <taxon>Insecta</taxon>
        <taxon>Pterygota</taxon>
        <taxon>Neoptera</taxon>
        <taxon>Endopterygota</taxon>
        <taxon>Lepidoptera</taxon>
        <taxon>Glossata</taxon>
        <taxon>Ditrysia</taxon>
        <taxon>Papilionoidea</taxon>
        <taxon>Papilionidae</taxon>
        <taxon>Papilioninae</taxon>
        <taxon>Iphiclides</taxon>
    </lineage>
</organism>
<feature type="transmembrane region" description="Helical" evidence="10">
    <location>
        <begin position="174"/>
        <end position="194"/>
    </location>
</feature>
<feature type="transmembrane region" description="Helical" evidence="10">
    <location>
        <begin position="233"/>
        <end position="254"/>
    </location>
</feature>
<dbReference type="Proteomes" id="UP000837857">
    <property type="component" value="Chromosome 6"/>
</dbReference>
<keyword evidence="3 9" id="KW-0812">Transmembrane</keyword>
<dbReference type="PRINTS" id="PR00237">
    <property type="entry name" value="GPCRRHODOPSN"/>
</dbReference>
<keyword evidence="4 10" id="KW-1133">Transmembrane helix</keyword>
<sequence>MFRPVHTTAQSETEKHSSWQHFSRTNNTYNVTWPEHVLACVIDETPGSFLATSLFQTIVYVTYSSVFLVALTGNGLVCFVVHTSPRMKTVTNYFMVNLAVGDILMTLFCVPFSFVPVLVLRYWPFGAVMCSVVNYSQAVSVLVSAYTLLAISIDRYLAILRPLRPRMGKSVAKVVVVAIWCGALLTASPIPIVSKLQKPSLWHLACDVNICSEKWDNAQYSERYTLVLLTLQFALPLAALVGTYSRIAYVVWGVRPPGEAQSDRDSRMQNSKRKMVKMMVTVVAVFVVCWLPLNIFIMLWTIHGNDDEWSAWPELVGVKVQRRATLGHKSRVSRATSYEECSRCIRKEKNIRSSLQPPARALSIRNEFK</sequence>
<evidence type="ECO:0000256" key="4">
    <source>
        <dbReference type="ARBA" id="ARBA00022989"/>
    </source>
</evidence>
<dbReference type="InterPro" id="IPR000276">
    <property type="entry name" value="GPCR_Rhodpsn"/>
</dbReference>
<evidence type="ECO:0000256" key="8">
    <source>
        <dbReference type="ARBA" id="ARBA00023224"/>
    </source>
</evidence>
<accession>A0ABN8J2C5</accession>
<name>A0ABN8J2C5_9NEOP</name>
<evidence type="ECO:0000256" key="3">
    <source>
        <dbReference type="ARBA" id="ARBA00022692"/>
    </source>
</evidence>
<feature type="non-terminal residue" evidence="12">
    <location>
        <position position="369"/>
    </location>
</feature>
<feature type="transmembrane region" description="Helical" evidence="10">
    <location>
        <begin position="275"/>
        <end position="302"/>
    </location>
</feature>
<reference evidence="12" key="1">
    <citation type="submission" date="2022-03" db="EMBL/GenBank/DDBJ databases">
        <authorList>
            <person name="Martin H S."/>
        </authorList>
    </citation>
    <scope>NUCLEOTIDE SEQUENCE</scope>
</reference>
<dbReference type="PROSITE" id="PS50262">
    <property type="entry name" value="G_PROTEIN_RECEP_F1_2"/>
    <property type="match status" value="1"/>
</dbReference>
<proteinExistence type="inferred from homology"/>
<feature type="domain" description="G-protein coupled receptors family 1 profile" evidence="11">
    <location>
        <begin position="73"/>
        <end position="299"/>
    </location>
</feature>
<dbReference type="Pfam" id="PF00001">
    <property type="entry name" value="7tm_1"/>
    <property type="match status" value="1"/>
</dbReference>
<evidence type="ECO:0000256" key="5">
    <source>
        <dbReference type="ARBA" id="ARBA00023040"/>
    </source>
</evidence>
<feature type="transmembrane region" description="Helical" evidence="10">
    <location>
        <begin position="58"/>
        <end position="81"/>
    </location>
</feature>
<evidence type="ECO:0000256" key="1">
    <source>
        <dbReference type="ARBA" id="ARBA00004141"/>
    </source>
</evidence>
<keyword evidence="7 9" id="KW-0675">Receptor</keyword>
<keyword evidence="6 10" id="KW-0472">Membrane</keyword>
<dbReference type="SUPFAM" id="SSF81321">
    <property type="entry name" value="Family A G protein-coupled receptor-like"/>
    <property type="match status" value="1"/>
</dbReference>
<dbReference type="PROSITE" id="PS00237">
    <property type="entry name" value="G_PROTEIN_RECEP_F1_1"/>
    <property type="match status" value="1"/>
</dbReference>
<dbReference type="PANTHER" id="PTHR24238:SF73">
    <property type="entry name" value="RYAMIDE RECEPTOR"/>
    <property type="match status" value="1"/>
</dbReference>
<feature type="transmembrane region" description="Helical" evidence="10">
    <location>
        <begin position="93"/>
        <end position="115"/>
    </location>
</feature>
<dbReference type="Gene3D" id="1.20.1070.10">
    <property type="entry name" value="Rhodopsin 7-helix transmembrane proteins"/>
    <property type="match status" value="1"/>
</dbReference>
<evidence type="ECO:0000313" key="13">
    <source>
        <dbReference type="Proteomes" id="UP000837857"/>
    </source>
</evidence>
<dbReference type="InterPro" id="IPR017452">
    <property type="entry name" value="GPCR_Rhodpsn_7TM"/>
</dbReference>
<keyword evidence="8 9" id="KW-0807">Transducer</keyword>
<dbReference type="EMBL" id="OW152818">
    <property type="protein sequence ID" value="CAH2071548.1"/>
    <property type="molecule type" value="Genomic_DNA"/>
</dbReference>